<evidence type="ECO:0000256" key="10">
    <source>
        <dbReference type="ARBA" id="ARBA00047493"/>
    </source>
</evidence>
<accession>A0A9D5Q4D1</accession>
<evidence type="ECO:0000256" key="6">
    <source>
        <dbReference type="ARBA" id="ARBA00022741"/>
    </source>
</evidence>
<evidence type="ECO:0000256" key="1">
    <source>
        <dbReference type="ARBA" id="ARBA00001946"/>
    </source>
</evidence>
<evidence type="ECO:0000256" key="2">
    <source>
        <dbReference type="ARBA" id="ARBA00008276"/>
    </source>
</evidence>
<evidence type="ECO:0000259" key="12">
    <source>
        <dbReference type="Pfam" id="PF08245"/>
    </source>
</evidence>
<evidence type="ECO:0000256" key="4">
    <source>
        <dbReference type="ARBA" id="ARBA00022598"/>
    </source>
</evidence>
<feature type="domain" description="Mur ligase C-terminal" evidence="11">
    <location>
        <begin position="323"/>
        <end position="446"/>
    </location>
</feature>
<dbReference type="InterPro" id="IPR001645">
    <property type="entry name" value="Folylpolyglutamate_synth"/>
</dbReference>
<dbReference type="Gene3D" id="3.90.190.20">
    <property type="entry name" value="Mur ligase, C-terminal domain"/>
    <property type="match status" value="1"/>
</dbReference>
<sequence length="469" mass="53041">MIPIEKYLRYKETERFLESLVFAKPIPHFVASKHQMQPKHPFGLERIRSFLNELGDPHRENRYIHIAGTSGKTSTNYFTARLFQAQGWRTGMFTSPHMATFAEYFTINQQLPPLKDVLTLIEQAKPQIDQEYEQKALGVISYSEFLLAMALQYFAAQQVDYVALEAFLGGRYDATNVIEQAAVSIITNIGLDHTHLLGETLPEIAAHKVGIVKPGCPLITAEQRPDILEIFRQAARQAETTVQVLGKDFRIARVKTGTEMTVFDYTSENGSYRELTTPMCGGYQARNAALAIRALEIVADHTGTPLHEDALRQGLASTMIPVRYEKVEDDPLVILDGAHNPDKLVQLVSYLQSRFQPDEVIFVCGFTSGKTPEQMFQAMLPVSRTFYLTRVLLGYREDEEPRYLKSVLTALDPGVKAVIALDPFAALDQAMEDARQQKKVVCVAGSLYLAAHLRQRWYPEHTLLRWEDD</sequence>
<reference evidence="13" key="1">
    <citation type="submission" date="2019-11" db="EMBL/GenBank/DDBJ databases">
        <title>Microbial mats filling the niche in hypersaline microbial mats.</title>
        <authorList>
            <person name="Wong H.L."/>
            <person name="Macleod F.I."/>
            <person name="White R.A. III"/>
            <person name="Burns B.P."/>
        </authorList>
    </citation>
    <scope>NUCLEOTIDE SEQUENCE</scope>
    <source>
        <strain evidence="13">Rbin_158</strain>
    </source>
</reference>
<dbReference type="PANTHER" id="PTHR11136:SF0">
    <property type="entry name" value="DIHYDROFOLATE SYNTHETASE-RELATED"/>
    <property type="match status" value="1"/>
</dbReference>
<evidence type="ECO:0000313" key="13">
    <source>
        <dbReference type="EMBL" id="MBD3323067.1"/>
    </source>
</evidence>
<dbReference type="SUPFAM" id="SSF53244">
    <property type="entry name" value="MurD-like peptide ligases, peptide-binding domain"/>
    <property type="match status" value="1"/>
</dbReference>
<evidence type="ECO:0000313" key="14">
    <source>
        <dbReference type="Proteomes" id="UP000649604"/>
    </source>
</evidence>
<dbReference type="EMBL" id="WJJP01000017">
    <property type="protein sequence ID" value="MBD3323067.1"/>
    <property type="molecule type" value="Genomic_DNA"/>
</dbReference>
<keyword evidence="4" id="KW-0436">Ligase</keyword>
<evidence type="ECO:0000256" key="7">
    <source>
        <dbReference type="ARBA" id="ARBA00022840"/>
    </source>
</evidence>
<dbReference type="PANTHER" id="PTHR11136">
    <property type="entry name" value="FOLYLPOLYGLUTAMATE SYNTHASE-RELATED"/>
    <property type="match status" value="1"/>
</dbReference>
<dbReference type="InterPro" id="IPR004101">
    <property type="entry name" value="Mur_ligase_C"/>
</dbReference>
<dbReference type="InterPro" id="IPR036615">
    <property type="entry name" value="Mur_ligase_C_dom_sf"/>
</dbReference>
<name>A0A9D5Q4D1_9BACT</name>
<gene>
    <name evidence="13" type="ORF">GF339_00695</name>
</gene>
<dbReference type="GO" id="GO:0008841">
    <property type="term" value="F:dihydrofolate synthase activity"/>
    <property type="evidence" value="ECO:0007669"/>
    <property type="project" value="TreeGrafter"/>
</dbReference>
<proteinExistence type="inferred from homology"/>
<keyword evidence="6" id="KW-0547">Nucleotide-binding</keyword>
<evidence type="ECO:0000256" key="8">
    <source>
        <dbReference type="ARBA" id="ARBA00022842"/>
    </source>
</evidence>
<evidence type="ECO:0000256" key="5">
    <source>
        <dbReference type="ARBA" id="ARBA00022723"/>
    </source>
</evidence>
<comment type="similarity">
    <text evidence="2">Belongs to the folylpolyglutamate synthase family.</text>
</comment>
<dbReference type="GO" id="GO:0005524">
    <property type="term" value="F:ATP binding"/>
    <property type="evidence" value="ECO:0007669"/>
    <property type="project" value="UniProtKB-KW"/>
</dbReference>
<dbReference type="InterPro" id="IPR036565">
    <property type="entry name" value="Mur-like_cat_sf"/>
</dbReference>
<feature type="domain" description="Mur ligase central" evidence="12">
    <location>
        <begin position="66"/>
        <end position="294"/>
    </location>
</feature>
<dbReference type="PIRSF" id="PIRSF001563">
    <property type="entry name" value="Folylpolyglu_synth"/>
    <property type="match status" value="1"/>
</dbReference>
<dbReference type="AlphaFoldDB" id="A0A9D5Q4D1"/>
<keyword evidence="7" id="KW-0067">ATP-binding</keyword>
<comment type="caution">
    <text evidence="13">The sequence shown here is derived from an EMBL/GenBank/DDBJ whole genome shotgun (WGS) entry which is preliminary data.</text>
</comment>
<dbReference type="GO" id="GO:0004326">
    <property type="term" value="F:tetrahydrofolylpolyglutamate synthase activity"/>
    <property type="evidence" value="ECO:0007669"/>
    <property type="project" value="UniProtKB-EC"/>
</dbReference>
<dbReference type="Pfam" id="PF02875">
    <property type="entry name" value="Mur_ligase_C"/>
    <property type="match status" value="1"/>
</dbReference>
<dbReference type="FunFam" id="3.40.1190.10:FF:000011">
    <property type="entry name" value="Folylpolyglutamate synthase/dihydrofolate synthase"/>
    <property type="match status" value="1"/>
</dbReference>
<protein>
    <recommendedName>
        <fullName evidence="3">tetrahydrofolate synthase</fullName>
        <ecNumber evidence="3">6.3.2.17</ecNumber>
    </recommendedName>
    <alternativeName>
        <fullName evidence="9">Tetrahydrofolylpolyglutamate synthase</fullName>
    </alternativeName>
</protein>
<dbReference type="EC" id="6.3.2.17" evidence="3"/>
<comment type="cofactor">
    <cofactor evidence="1">
        <name>Mg(2+)</name>
        <dbReference type="ChEBI" id="CHEBI:18420"/>
    </cofactor>
</comment>
<evidence type="ECO:0000256" key="3">
    <source>
        <dbReference type="ARBA" id="ARBA00013025"/>
    </source>
</evidence>
<dbReference type="Pfam" id="PF08245">
    <property type="entry name" value="Mur_ligase_M"/>
    <property type="match status" value="1"/>
</dbReference>
<keyword evidence="5" id="KW-0479">Metal-binding</keyword>
<dbReference type="NCBIfam" id="TIGR01499">
    <property type="entry name" value="folC"/>
    <property type="match status" value="1"/>
</dbReference>
<dbReference type="SUPFAM" id="SSF53623">
    <property type="entry name" value="MurD-like peptide ligases, catalytic domain"/>
    <property type="match status" value="1"/>
</dbReference>
<keyword evidence="8" id="KW-0460">Magnesium</keyword>
<evidence type="ECO:0000256" key="9">
    <source>
        <dbReference type="ARBA" id="ARBA00030592"/>
    </source>
</evidence>
<dbReference type="GO" id="GO:0046872">
    <property type="term" value="F:metal ion binding"/>
    <property type="evidence" value="ECO:0007669"/>
    <property type="project" value="UniProtKB-KW"/>
</dbReference>
<organism evidence="13 14">
    <name type="scientific">candidate division KSB3 bacterium</name>
    <dbReference type="NCBI Taxonomy" id="2044937"/>
    <lineage>
        <taxon>Bacteria</taxon>
        <taxon>candidate division KSB3</taxon>
    </lineage>
</organism>
<comment type="catalytic activity">
    <reaction evidence="10">
        <text>(6S)-5,6,7,8-tetrahydrofolyl-(gamma-L-Glu)(n) + L-glutamate + ATP = (6S)-5,6,7,8-tetrahydrofolyl-(gamma-L-Glu)(n+1) + ADP + phosphate + H(+)</text>
        <dbReference type="Rhea" id="RHEA:10580"/>
        <dbReference type="Rhea" id="RHEA-COMP:14738"/>
        <dbReference type="Rhea" id="RHEA-COMP:14740"/>
        <dbReference type="ChEBI" id="CHEBI:15378"/>
        <dbReference type="ChEBI" id="CHEBI:29985"/>
        <dbReference type="ChEBI" id="CHEBI:30616"/>
        <dbReference type="ChEBI" id="CHEBI:43474"/>
        <dbReference type="ChEBI" id="CHEBI:141005"/>
        <dbReference type="ChEBI" id="CHEBI:456216"/>
        <dbReference type="EC" id="6.3.2.17"/>
    </reaction>
</comment>
<evidence type="ECO:0000259" key="11">
    <source>
        <dbReference type="Pfam" id="PF02875"/>
    </source>
</evidence>
<dbReference type="Gene3D" id="3.40.1190.10">
    <property type="entry name" value="Mur-like, catalytic domain"/>
    <property type="match status" value="1"/>
</dbReference>
<dbReference type="InterPro" id="IPR013221">
    <property type="entry name" value="Mur_ligase_cen"/>
</dbReference>
<dbReference type="Proteomes" id="UP000649604">
    <property type="component" value="Unassembled WGS sequence"/>
</dbReference>
<dbReference type="GO" id="GO:0005737">
    <property type="term" value="C:cytoplasm"/>
    <property type="evidence" value="ECO:0007669"/>
    <property type="project" value="TreeGrafter"/>
</dbReference>